<accession>A0AC34QQF4</accession>
<dbReference type="WBParaSite" id="JU765_v2.g18357.t1">
    <property type="protein sequence ID" value="JU765_v2.g18357.t1"/>
    <property type="gene ID" value="JU765_v2.g18357"/>
</dbReference>
<reference evidence="2" key="1">
    <citation type="submission" date="2022-11" db="UniProtKB">
        <authorList>
            <consortium name="WormBaseParasite"/>
        </authorList>
    </citation>
    <scope>IDENTIFICATION</scope>
</reference>
<protein>
    <submittedName>
        <fullName evidence="2">Uncharacterized protein</fullName>
    </submittedName>
</protein>
<evidence type="ECO:0000313" key="2">
    <source>
        <dbReference type="WBParaSite" id="JU765_v2.g18357.t1"/>
    </source>
</evidence>
<evidence type="ECO:0000313" key="1">
    <source>
        <dbReference type="Proteomes" id="UP000887576"/>
    </source>
</evidence>
<dbReference type="Proteomes" id="UP000887576">
    <property type="component" value="Unplaced"/>
</dbReference>
<name>A0AC34QQF4_9BILA</name>
<organism evidence="1 2">
    <name type="scientific">Panagrolaimus sp. JU765</name>
    <dbReference type="NCBI Taxonomy" id="591449"/>
    <lineage>
        <taxon>Eukaryota</taxon>
        <taxon>Metazoa</taxon>
        <taxon>Ecdysozoa</taxon>
        <taxon>Nematoda</taxon>
        <taxon>Chromadorea</taxon>
        <taxon>Rhabditida</taxon>
        <taxon>Tylenchina</taxon>
        <taxon>Panagrolaimomorpha</taxon>
        <taxon>Panagrolaimoidea</taxon>
        <taxon>Panagrolaimidae</taxon>
        <taxon>Panagrolaimus</taxon>
    </lineage>
</organism>
<sequence>MLCLPSLPPNLCLEPPLGRKFINKSHFLQKLAQKTEDYPLSSLFIKGGVTVPDFQQFLQKVRFADGAIIFFRTYSVDNQAYRTMVSSLGNQESTEVSQIPKYFNVFNRKAILLKENVNILEINSNFTGIYLMNPFYP</sequence>
<proteinExistence type="predicted"/>